<evidence type="ECO:0000256" key="5">
    <source>
        <dbReference type="ARBA" id="ARBA00022989"/>
    </source>
</evidence>
<name>A0A0F0VUS0_PLUGE</name>
<evidence type="ECO:0000256" key="2">
    <source>
        <dbReference type="ARBA" id="ARBA00005779"/>
    </source>
</evidence>
<gene>
    <name evidence="7" type="ORF">ABW06_03720</name>
</gene>
<protein>
    <submittedName>
        <fullName evidence="7">Membrane protein</fullName>
    </submittedName>
</protein>
<accession>A0A0F0VUS0</accession>
<dbReference type="InterPro" id="IPR007140">
    <property type="entry name" value="DUF350"/>
</dbReference>
<evidence type="ECO:0000313" key="7">
    <source>
        <dbReference type="EMBL" id="KMK15726.1"/>
    </source>
</evidence>
<dbReference type="EMBL" id="LDZF01000003">
    <property type="protein sequence ID" value="KMK15726.1"/>
    <property type="molecule type" value="Genomic_DNA"/>
</dbReference>
<reference evidence="7 8" key="1">
    <citation type="submission" date="2015-05" db="EMBL/GenBank/DDBJ databases">
        <title>Genome sequences of Pluralibacter gergoviae.</title>
        <authorList>
            <person name="Greninger A.L."/>
            <person name="Miller S."/>
        </authorList>
    </citation>
    <scope>NUCLEOTIDE SEQUENCE [LARGE SCALE GENOMIC DNA]</scope>
    <source>
        <strain evidence="7 8">JS81F13</strain>
    </source>
</reference>
<organism evidence="7 8">
    <name type="scientific">Pluralibacter gergoviae</name>
    <name type="common">Enterobacter gergoviae</name>
    <dbReference type="NCBI Taxonomy" id="61647"/>
    <lineage>
        <taxon>Bacteria</taxon>
        <taxon>Pseudomonadati</taxon>
        <taxon>Pseudomonadota</taxon>
        <taxon>Gammaproteobacteria</taxon>
        <taxon>Enterobacterales</taxon>
        <taxon>Enterobacteriaceae</taxon>
        <taxon>Pluralibacter</taxon>
    </lineage>
</organism>
<dbReference type="RefSeq" id="WP_045288443.1">
    <property type="nucleotide sequence ID" value="NZ_JBPAND010000001.1"/>
</dbReference>
<keyword evidence="6" id="KW-0472">Membrane</keyword>
<comment type="similarity">
    <text evidence="2">Belongs to the UPF0719 family.</text>
</comment>
<dbReference type="PATRIC" id="fig|61647.13.peg.441"/>
<comment type="subcellular location">
    <subcellularLocation>
        <location evidence="1">Cell membrane</location>
        <topology evidence="1">Multi-pass membrane protein</topology>
    </subcellularLocation>
</comment>
<dbReference type="AlphaFoldDB" id="A0A0F0VUS0"/>
<dbReference type="Proteomes" id="UP000036196">
    <property type="component" value="Unassembled WGS sequence"/>
</dbReference>
<dbReference type="Pfam" id="PF03994">
    <property type="entry name" value="DUF350"/>
    <property type="match status" value="1"/>
</dbReference>
<comment type="caution">
    <text evidence="7">The sequence shown here is derived from an EMBL/GenBank/DDBJ whole genome shotgun (WGS) entry which is preliminary data.</text>
</comment>
<keyword evidence="3" id="KW-1003">Cell membrane</keyword>
<dbReference type="PANTHER" id="PTHR40043">
    <property type="entry name" value="UPF0719 INNER MEMBRANE PROTEIN YJFL"/>
    <property type="match status" value="1"/>
</dbReference>
<evidence type="ECO:0000256" key="3">
    <source>
        <dbReference type="ARBA" id="ARBA00022475"/>
    </source>
</evidence>
<evidence type="ECO:0000256" key="6">
    <source>
        <dbReference type="ARBA" id="ARBA00023136"/>
    </source>
</evidence>
<evidence type="ECO:0000313" key="8">
    <source>
        <dbReference type="Proteomes" id="UP000036196"/>
    </source>
</evidence>
<dbReference type="PANTHER" id="PTHR40043:SF1">
    <property type="entry name" value="UPF0719 INNER MEMBRANE PROTEIN YJFL"/>
    <property type="match status" value="1"/>
</dbReference>
<proteinExistence type="inferred from homology"/>
<keyword evidence="5" id="KW-1133">Transmembrane helix</keyword>
<sequence length="132" mass="14067">MHIMEALLAFCSYFFTGLAMVIVFLFIYTRITPHDEWQEIKADNTAASLALSGALLGYIIPLASAVINSVSLSDYLVWGAIALVVQLLVYGGVRIYIPGLSAKITGRNTSTGLFMGTAAVAGGVLNAACMTW</sequence>
<keyword evidence="4" id="KW-0812">Transmembrane</keyword>
<dbReference type="GO" id="GO:0005886">
    <property type="term" value="C:plasma membrane"/>
    <property type="evidence" value="ECO:0007669"/>
    <property type="project" value="UniProtKB-SubCell"/>
</dbReference>
<evidence type="ECO:0000256" key="4">
    <source>
        <dbReference type="ARBA" id="ARBA00022692"/>
    </source>
</evidence>
<keyword evidence="8" id="KW-1185">Reference proteome</keyword>
<evidence type="ECO:0000256" key="1">
    <source>
        <dbReference type="ARBA" id="ARBA00004651"/>
    </source>
</evidence>